<dbReference type="CDD" id="cd01948">
    <property type="entry name" value="EAL"/>
    <property type="match status" value="1"/>
</dbReference>
<dbReference type="GO" id="GO:0016020">
    <property type="term" value="C:membrane"/>
    <property type="evidence" value="ECO:0007669"/>
    <property type="project" value="InterPro"/>
</dbReference>
<proteinExistence type="predicted"/>
<keyword evidence="6" id="KW-1185">Reference proteome</keyword>
<feature type="transmembrane region" description="Helical" evidence="1">
    <location>
        <begin position="306"/>
        <end position="325"/>
    </location>
</feature>
<dbReference type="AlphaFoldDB" id="A0A4R6M7K2"/>
<dbReference type="PANTHER" id="PTHR44757:SF2">
    <property type="entry name" value="BIOFILM ARCHITECTURE MAINTENANCE PROTEIN MBAA"/>
    <property type="match status" value="1"/>
</dbReference>
<evidence type="ECO:0000256" key="1">
    <source>
        <dbReference type="SAM" id="Phobius"/>
    </source>
</evidence>
<keyword evidence="1" id="KW-0472">Membrane</keyword>
<comment type="caution">
    <text evidence="5">The sequence shown here is derived from an EMBL/GenBank/DDBJ whole genome shotgun (WGS) entry which is preliminary data.</text>
</comment>
<dbReference type="SMART" id="SM00267">
    <property type="entry name" value="GGDEF"/>
    <property type="match status" value="1"/>
</dbReference>
<dbReference type="PANTHER" id="PTHR44757">
    <property type="entry name" value="DIGUANYLATE CYCLASE DGCP"/>
    <property type="match status" value="1"/>
</dbReference>
<keyword evidence="1" id="KW-0812">Transmembrane</keyword>
<keyword evidence="1" id="KW-1133">Transmembrane helix</keyword>
<dbReference type="InterPro" id="IPR052155">
    <property type="entry name" value="Biofilm_reg_signaling"/>
</dbReference>
<evidence type="ECO:0000259" key="3">
    <source>
        <dbReference type="PROSITE" id="PS50885"/>
    </source>
</evidence>
<dbReference type="SUPFAM" id="SSF141868">
    <property type="entry name" value="EAL domain-like"/>
    <property type="match status" value="1"/>
</dbReference>
<dbReference type="PROSITE" id="PS50885">
    <property type="entry name" value="HAMP"/>
    <property type="match status" value="1"/>
</dbReference>
<dbReference type="GO" id="GO:0007165">
    <property type="term" value="P:signal transduction"/>
    <property type="evidence" value="ECO:0007669"/>
    <property type="project" value="InterPro"/>
</dbReference>
<feature type="transmembrane region" description="Helical" evidence="1">
    <location>
        <begin position="6"/>
        <end position="29"/>
    </location>
</feature>
<accession>A0A4R6M7K2</accession>
<feature type="domain" description="HAMP" evidence="3">
    <location>
        <begin position="327"/>
        <end position="379"/>
    </location>
</feature>
<dbReference type="CDD" id="cd01949">
    <property type="entry name" value="GGDEF"/>
    <property type="match status" value="1"/>
</dbReference>
<dbReference type="Pfam" id="PF00672">
    <property type="entry name" value="HAMP"/>
    <property type="match status" value="1"/>
</dbReference>
<dbReference type="SMART" id="SM00052">
    <property type="entry name" value="EAL"/>
    <property type="match status" value="1"/>
</dbReference>
<dbReference type="InterPro" id="IPR043128">
    <property type="entry name" value="Rev_trsase/Diguanyl_cyclase"/>
</dbReference>
<name>A0A4R6M7K2_9GAMM</name>
<dbReference type="Gene3D" id="3.20.20.450">
    <property type="entry name" value="EAL domain"/>
    <property type="match status" value="1"/>
</dbReference>
<dbReference type="Pfam" id="PF00563">
    <property type="entry name" value="EAL"/>
    <property type="match status" value="1"/>
</dbReference>
<dbReference type="SUPFAM" id="SSF158472">
    <property type="entry name" value="HAMP domain-like"/>
    <property type="match status" value="1"/>
</dbReference>
<dbReference type="SMART" id="SM00304">
    <property type="entry name" value="HAMP"/>
    <property type="match status" value="1"/>
</dbReference>
<feature type="domain" description="EAL" evidence="2">
    <location>
        <begin position="564"/>
        <end position="820"/>
    </location>
</feature>
<gene>
    <name evidence="5" type="ORF">DFP79_2634</name>
</gene>
<dbReference type="RefSeq" id="WP_133504362.1">
    <property type="nucleotide sequence ID" value="NZ_SNXC01000013.1"/>
</dbReference>
<sequence length="822" mass="93518">MKVSSLAARLYASTFLLFAISGIGFYVVIRSLASVEATLEERSSDHIQSLTSNSQASRQVFDLVTRVQLLEQTILYSESVLIEESFNIGEQLQALKDLSENGDFGLRIDEFVQNFHRFLGSSITLNQVIKELNKLDDRMGVEIEKLDFEYTDYQLERQGAGLAFDHVFEDPMNMIREAYLTIGKKIASIRTRIAPETEKVLIIEVEKELDILMLHLENFSVSSNVYQATEFNRIKKQMKRTIIKYKMSLRKMKANLDQRWIVMDDLVESQGLLLNLVKSNEESVKSSAVNLKLQLEENVAQSRTQVTIVTFCALIFGLTFIYIVVSKHINKPLNRLVRGLRKLEDSDFNLRIDLGRADEWKSIESAFNSMAQRLKESYNQLDTEREKFNYLAHHDPLTGLSNRLLGTLHLKDVIQANKRNRKMFALLYLDLDQFKNVNDSLGHDVGDDLLVNVATTLNEIVSDFGVVARMGGDEFMVILDKVNSIAATEAIAKSINKALRQPYFLNDKTIFVSSSIGICIFPNHGEDVDVLIRNADTAMYETKKHGRDGYRIYTDKLTEAAKQRISISTGLHNAIDQNELDVFYQPQYNLVTGRLVGAEALVRWRHPTKGLLLPVDFIGVAEETGVISEIDDWVFGRVSRDVESWLDAGLSLRDVRISVNISGQKFFSTELTDRLERFKQEKPHIVALLTLEVHEQDVMKNAVYARELIQRLRDKGYKLAIDDIGTGRSSLAFLQGLPLDYMKLDRSVVHNVSSGENDFAFVKAFLSLAQELNIEVIAEGIEEELQAKKLREAGCHVMQGFMYSYPLPRAEWEGVLYDKRGL</sequence>
<dbReference type="NCBIfam" id="TIGR00254">
    <property type="entry name" value="GGDEF"/>
    <property type="match status" value="1"/>
</dbReference>
<feature type="domain" description="GGDEF" evidence="4">
    <location>
        <begin position="422"/>
        <end position="555"/>
    </location>
</feature>
<dbReference type="EMBL" id="SNXC01000013">
    <property type="protein sequence ID" value="TDO96865.1"/>
    <property type="molecule type" value="Genomic_DNA"/>
</dbReference>
<dbReference type="InterPro" id="IPR001633">
    <property type="entry name" value="EAL_dom"/>
</dbReference>
<dbReference type="PROSITE" id="PS50883">
    <property type="entry name" value="EAL"/>
    <property type="match status" value="1"/>
</dbReference>
<evidence type="ECO:0000313" key="5">
    <source>
        <dbReference type="EMBL" id="TDO96865.1"/>
    </source>
</evidence>
<dbReference type="InterPro" id="IPR003660">
    <property type="entry name" value="HAMP_dom"/>
</dbReference>
<protein>
    <submittedName>
        <fullName evidence="5">Diguanylate cyclase/phosphodiesterase</fullName>
    </submittedName>
</protein>
<evidence type="ECO:0000259" key="4">
    <source>
        <dbReference type="PROSITE" id="PS50887"/>
    </source>
</evidence>
<dbReference type="Pfam" id="PF00990">
    <property type="entry name" value="GGDEF"/>
    <property type="match status" value="1"/>
</dbReference>
<reference evidence="5 6" key="1">
    <citation type="submission" date="2019-03" db="EMBL/GenBank/DDBJ databases">
        <title>Genomic Encyclopedia of Type Strains, Phase III (KMG-III): the genomes of soil and plant-associated and newly described type strains.</title>
        <authorList>
            <person name="Whitman W."/>
        </authorList>
    </citation>
    <scope>NUCLEOTIDE SEQUENCE [LARGE SCALE GENOMIC DNA]</scope>
    <source>
        <strain evidence="5 6">CECT 7378</strain>
    </source>
</reference>
<dbReference type="Gene3D" id="3.30.70.270">
    <property type="match status" value="1"/>
</dbReference>
<dbReference type="InterPro" id="IPR000160">
    <property type="entry name" value="GGDEF_dom"/>
</dbReference>
<dbReference type="OrthoDB" id="1316910at2"/>
<organism evidence="5 6">
    <name type="scientific">Marinomonas balearica</name>
    <dbReference type="NCBI Taxonomy" id="491947"/>
    <lineage>
        <taxon>Bacteria</taxon>
        <taxon>Pseudomonadati</taxon>
        <taxon>Pseudomonadota</taxon>
        <taxon>Gammaproteobacteria</taxon>
        <taxon>Oceanospirillales</taxon>
        <taxon>Oceanospirillaceae</taxon>
        <taxon>Marinomonas</taxon>
    </lineage>
</organism>
<dbReference type="Proteomes" id="UP000294656">
    <property type="component" value="Unassembled WGS sequence"/>
</dbReference>
<dbReference type="PROSITE" id="PS50887">
    <property type="entry name" value="GGDEF"/>
    <property type="match status" value="1"/>
</dbReference>
<dbReference type="InterPro" id="IPR035919">
    <property type="entry name" value="EAL_sf"/>
</dbReference>
<evidence type="ECO:0000313" key="6">
    <source>
        <dbReference type="Proteomes" id="UP000294656"/>
    </source>
</evidence>
<dbReference type="InterPro" id="IPR029787">
    <property type="entry name" value="Nucleotide_cyclase"/>
</dbReference>
<evidence type="ECO:0000259" key="2">
    <source>
        <dbReference type="PROSITE" id="PS50883"/>
    </source>
</evidence>
<dbReference type="CDD" id="cd06225">
    <property type="entry name" value="HAMP"/>
    <property type="match status" value="1"/>
</dbReference>
<dbReference type="SUPFAM" id="SSF55073">
    <property type="entry name" value="Nucleotide cyclase"/>
    <property type="match status" value="1"/>
</dbReference>
<dbReference type="Gene3D" id="6.10.340.10">
    <property type="match status" value="1"/>
</dbReference>